<feature type="domain" description="Hemerythrin-like" evidence="1">
    <location>
        <begin position="4"/>
        <end position="121"/>
    </location>
</feature>
<gene>
    <name evidence="2" type="ORF">V6256_01245</name>
</gene>
<keyword evidence="3" id="KW-1185">Reference proteome</keyword>
<dbReference type="Gene3D" id="1.20.120.520">
    <property type="entry name" value="nmb1532 protein domain like"/>
    <property type="match status" value="1"/>
</dbReference>
<name>A0ABU9GLR9_9GAMM</name>
<protein>
    <submittedName>
        <fullName evidence="2">Hemerythrin domain-containing protein</fullName>
    </submittedName>
</protein>
<dbReference type="Proteomes" id="UP001369082">
    <property type="component" value="Unassembled WGS sequence"/>
</dbReference>
<evidence type="ECO:0000313" key="2">
    <source>
        <dbReference type="EMBL" id="MEL0628219.1"/>
    </source>
</evidence>
<dbReference type="PANTHER" id="PTHR35585">
    <property type="entry name" value="HHE DOMAIN PROTEIN (AFU_ORTHOLOGUE AFUA_4G00730)"/>
    <property type="match status" value="1"/>
</dbReference>
<dbReference type="PANTHER" id="PTHR35585:SF1">
    <property type="entry name" value="HHE DOMAIN PROTEIN (AFU_ORTHOLOGUE AFUA_4G00730)"/>
    <property type="match status" value="1"/>
</dbReference>
<evidence type="ECO:0000313" key="3">
    <source>
        <dbReference type="Proteomes" id="UP001369082"/>
    </source>
</evidence>
<dbReference type="Pfam" id="PF01814">
    <property type="entry name" value="Hemerythrin"/>
    <property type="match status" value="1"/>
</dbReference>
<evidence type="ECO:0000259" key="1">
    <source>
        <dbReference type="Pfam" id="PF01814"/>
    </source>
</evidence>
<sequence>MNNIFEKLRESHEKQRLLMSALVTTSGDTAARREFYSDLKQELEQHAIAEERYFYKPLIEKDKTVEMSRHGIAEHHAIDKIIAQLNDTDFNSPGWLTIMHSLQHKVSHHLEEEEQRFFQMAGKVFTEQQKSQLAKEYTQEMAS</sequence>
<reference evidence="2 3" key="1">
    <citation type="submission" date="2024-02" db="EMBL/GenBank/DDBJ databases">
        <title>Bacteria isolated from the canopy kelp, Nereocystis luetkeana.</title>
        <authorList>
            <person name="Pfister C.A."/>
            <person name="Younker I.T."/>
            <person name="Light S.H."/>
        </authorList>
    </citation>
    <scope>NUCLEOTIDE SEQUENCE [LARGE SCALE GENOMIC DNA]</scope>
    <source>
        <strain evidence="2 3">TI.1.05</strain>
    </source>
</reference>
<proteinExistence type="predicted"/>
<dbReference type="EMBL" id="JBAKAZ010000003">
    <property type="protein sequence ID" value="MEL0628219.1"/>
    <property type="molecule type" value="Genomic_DNA"/>
</dbReference>
<accession>A0ABU9GLR9</accession>
<organism evidence="2 3">
    <name type="scientific">Psychromonas aquatilis</name>
    <dbReference type="NCBI Taxonomy" id="2005072"/>
    <lineage>
        <taxon>Bacteria</taxon>
        <taxon>Pseudomonadati</taxon>
        <taxon>Pseudomonadota</taxon>
        <taxon>Gammaproteobacteria</taxon>
        <taxon>Alteromonadales</taxon>
        <taxon>Psychromonadaceae</taxon>
        <taxon>Psychromonas</taxon>
    </lineage>
</organism>
<comment type="caution">
    <text evidence="2">The sequence shown here is derived from an EMBL/GenBank/DDBJ whole genome shotgun (WGS) entry which is preliminary data.</text>
</comment>
<dbReference type="InterPro" id="IPR012312">
    <property type="entry name" value="Hemerythrin-like"/>
</dbReference>
<dbReference type="RefSeq" id="WP_341596168.1">
    <property type="nucleotide sequence ID" value="NZ_JBAKAZ010000003.1"/>
</dbReference>
<dbReference type="CDD" id="cd12108">
    <property type="entry name" value="Hr-like"/>
    <property type="match status" value="1"/>
</dbReference>